<gene>
    <name evidence="1" type="ORF">COU18_00210</name>
</gene>
<comment type="caution">
    <text evidence="1">The sequence shown here is derived from an EMBL/GenBank/DDBJ whole genome shotgun (WGS) entry which is preliminary data.</text>
</comment>
<organism evidence="1 2">
    <name type="scientific">Candidatus Kaiserbacteria bacterium CG10_big_fil_rev_8_21_14_0_10_51_14</name>
    <dbReference type="NCBI Taxonomy" id="1974610"/>
    <lineage>
        <taxon>Bacteria</taxon>
        <taxon>Candidatus Kaiseribacteriota</taxon>
    </lineage>
</organism>
<reference evidence="2" key="1">
    <citation type="submission" date="2017-09" db="EMBL/GenBank/DDBJ databases">
        <title>Depth-based differentiation of microbial function through sediment-hosted aquifers and enrichment of novel symbionts in the deep terrestrial subsurface.</title>
        <authorList>
            <person name="Probst A.J."/>
            <person name="Ladd B."/>
            <person name="Jarett J.K."/>
            <person name="Geller-Mcgrath D.E."/>
            <person name="Sieber C.M.K."/>
            <person name="Emerson J.B."/>
            <person name="Anantharaman K."/>
            <person name="Thomas B.C."/>
            <person name="Malmstrom R."/>
            <person name="Stieglmeier M."/>
            <person name="Klingl A."/>
            <person name="Woyke T."/>
            <person name="Ryan C.M."/>
            <person name="Banfield J.F."/>
        </authorList>
    </citation>
    <scope>NUCLEOTIDE SEQUENCE [LARGE SCALE GENOMIC DNA]</scope>
</reference>
<proteinExistence type="predicted"/>
<accession>A0A2H0UER2</accession>
<name>A0A2H0UER2_9BACT</name>
<dbReference type="AlphaFoldDB" id="A0A2H0UER2"/>
<dbReference type="Proteomes" id="UP000231192">
    <property type="component" value="Unassembled WGS sequence"/>
</dbReference>
<sequence>MAYARAVTHIRLLANCATPPRAVALRPCNGAPPPLHPRGRTVTKKGYEHIGTDVPTEQKTLLN</sequence>
<protein>
    <submittedName>
        <fullName evidence="1">Uncharacterized protein</fullName>
    </submittedName>
</protein>
<evidence type="ECO:0000313" key="2">
    <source>
        <dbReference type="Proteomes" id="UP000231192"/>
    </source>
</evidence>
<dbReference type="EMBL" id="PFBK01000002">
    <property type="protein sequence ID" value="PIR84166.1"/>
    <property type="molecule type" value="Genomic_DNA"/>
</dbReference>
<evidence type="ECO:0000313" key="1">
    <source>
        <dbReference type="EMBL" id="PIR84166.1"/>
    </source>
</evidence>